<dbReference type="GO" id="GO:0061630">
    <property type="term" value="F:ubiquitin protein ligase activity"/>
    <property type="evidence" value="ECO:0007669"/>
    <property type="project" value="UniProtKB-EC"/>
</dbReference>
<dbReference type="Pfam" id="PF00632">
    <property type="entry name" value="HECT"/>
    <property type="match status" value="1"/>
</dbReference>
<feature type="compositionally biased region" description="Polar residues" evidence="12">
    <location>
        <begin position="730"/>
        <end position="746"/>
    </location>
</feature>
<feature type="region of interest" description="Disordered" evidence="12">
    <location>
        <begin position="2426"/>
        <end position="2536"/>
    </location>
</feature>
<evidence type="ECO:0000313" key="16">
    <source>
        <dbReference type="Proteomes" id="UP000030669"/>
    </source>
</evidence>
<keyword evidence="6" id="KW-0808">Transferase</keyword>
<keyword evidence="16" id="KW-1185">Reference proteome</keyword>
<proteinExistence type="inferred from homology"/>
<keyword evidence="9" id="KW-0539">Nucleus</keyword>
<dbReference type="FunFam" id="3.30.2410.10:FF:000004">
    <property type="entry name" value="E3 ubiquitin-protein ligase HUWE1, variant"/>
    <property type="match status" value="1"/>
</dbReference>
<dbReference type="Gene3D" id="3.30.2410.10">
    <property type="entry name" value="Hect, E3 ligase catalytic domain"/>
    <property type="match status" value="1"/>
</dbReference>
<dbReference type="SMART" id="SM00165">
    <property type="entry name" value="UBA"/>
    <property type="match status" value="1"/>
</dbReference>
<dbReference type="Pfam" id="PF14377">
    <property type="entry name" value="UBM"/>
    <property type="match status" value="3"/>
</dbReference>
<dbReference type="InterPro" id="IPR000569">
    <property type="entry name" value="HECT_dom"/>
</dbReference>
<feature type="compositionally biased region" description="Acidic residues" evidence="12">
    <location>
        <begin position="2063"/>
        <end position="2148"/>
    </location>
</feature>
<dbReference type="Gene3D" id="3.30.2160.10">
    <property type="entry name" value="Hect, E3 ligase catalytic domain"/>
    <property type="match status" value="1"/>
</dbReference>
<dbReference type="OrthoDB" id="8068875at2759"/>
<dbReference type="OMA" id="ADEMKYG"/>
<dbReference type="HOGENOM" id="CLU_000215_0_0_1"/>
<dbReference type="PROSITE" id="PS50030">
    <property type="entry name" value="UBA"/>
    <property type="match status" value="1"/>
</dbReference>
<feature type="region of interest" description="Disordered" evidence="12">
    <location>
        <begin position="2005"/>
        <end position="2158"/>
    </location>
</feature>
<comment type="similarity">
    <text evidence="10">Belongs to the UPL family. TOM1/PTR1 subfamily.</text>
</comment>
<dbReference type="FunFam" id="3.30.2160.10:FF:000001">
    <property type="entry name" value="E3 ubiquitin-protein ligase NEDD4-like"/>
    <property type="match status" value="1"/>
</dbReference>
<feature type="region of interest" description="Disordered" evidence="12">
    <location>
        <begin position="2615"/>
        <end position="2634"/>
    </location>
</feature>
<feature type="region of interest" description="Disordered" evidence="12">
    <location>
        <begin position="1690"/>
        <end position="1723"/>
    </location>
</feature>
<dbReference type="InterPro" id="IPR015940">
    <property type="entry name" value="UBA"/>
</dbReference>
<comment type="pathway">
    <text evidence="3">Protein modification; protein ubiquitination.</text>
</comment>
<dbReference type="InterPro" id="IPR025527">
    <property type="entry name" value="HUWE1/Rev1_UBM"/>
</dbReference>
<comment type="subcellular location">
    <subcellularLocation>
        <location evidence="2">Nucleus</location>
    </subcellularLocation>
</comment>
<feature type="compositionally biased region" description="Basic and acidic residues" evidence="12">
    <location>
        <begin position="2578"/>
        <end position="2589"/>
    </location>
</feature>
<evidence type="ECO:0000256" key="2">
    <source>
        <dbReference type="ARBA" id="ARBA00004123"/>
    </source>
</evidence>
<feature type="compositionally biased region" description="Basic and acidic residues" evidence="12">
    <location>
        <begin position="998"/>
        <end position="1009"/>
    </location>
</feature>
<evidence type="ECO:0000256" key="8">
    <source>
        <dbReference type="ARBA" id="ARBA00022816"/>
    </source>
</evidence>
<evidence type="ECO:0000256" key="4">
    <source>
        <dbReference type="ARBA" id="ARBA00012485"/>
    </source>
</evidence>
<dbReference type="PANTHER" id="PTHR11254:SF67">
    <property type="entry name" value="E3 UBIQUITIN-PROTEIN LIGASE HUWE1"/>
    <property type="match status" value="1"/>
</dbReference>
<dbReference type="SMART" id="SM00119">
    <property type="entry name" value="HECTc"/>
    <property type="match status" value="1"/>
</dbReference>
<dbReference type="KEGG" id="gtr:GLOTRDRAFT_137834"/>
<dbReference type="Pfam" id="PF06012">
    <property type="entry name" value="DUF908"/>
    <property type="match status" value="1"/>
</dbReference>
<dbReference type="InterPro" id="IPR009060">
    <property type="entry name" value="UBA-like_sf"/>
</dbReference>
<gene>
    <name evidence="15" type="ORF">GLOTRDRAFT_137834</name>
</gene>
<feature type="region of interest" description="Disordered" evidence="12">
    <location>
        <begin position="2913"/>
        <end position="2973"/>
    </location>
</feature>
<dbReference type="InterPro" id="IPR010309">
    <property type="entry name" value="E3_Ub_ligase_DUF908"/>
</dbReference>
<dbReference type="Gene3D" id="1.10.8.10">
    <property type="entry name" value="DNA helicase RuvA subunit, C-terminal domain"/>
    <property type="match status" value="1"/>
</dbReference>
<dbReference type="Pfam" id="PF22562">
    <property type="entry name" value="UBA_7"/>
    <property type="match status" value="1"/>
</dbReference>
<feature type="compositionally biased region" description="Basic and acidic residues" evidence="12">
    <location>
        <begin position="1714"/>
        <end position="1723"/>
    </location>
</feature>
<feature type="compositionally biased region" description="Polar residues" evidence="12">
    <location>
        <begin position="1355"/>
        <end position="1367"/>
    </location>
</feature>
<evidence type="ECO:0000256" key="10">
    <source>
        <dbReference type="ARBA" id="ARBA00034494"/>
    </source>
</evidence>
<evidence type="ECO:0000256" key="12">
    <source>
        <dbReference type="SAM" id="MobiDB-lite"/>
    </source>
</evidence>
<evidence type="ECO:0000256" key="9">
    <source>
        <dbReference type="ARBA" id="ARBA00023242"/>
    </source>
</evidence>
<feature type="compositionally biased region" description="Basic and acidic residues" evidence="12">
    <location>
        <begin position="2005"/>
        <end position="2018"/>
    </location>
</feature>
<dbReference type="PROSITE" id="PS50237">
    <property type="entry name" value="HECT"/>
    <property type="match status" value="1"/>
</dbReference>
<dbReference type="GeneID" id="19303842"/>
<accession>S7RSC4</accession>
<organism evidence="15 16">
    <name type="scientific">Gloeophyllum trabeum (strain ATCC 11539 / FP-39264 / Madison 617)</name>
    <name type="common">Brown rot fungus</name>
    <dbReference type="NCBI Taxonomy" id="670483"/>
    <lineage>
        <taxon>Eukaryota</taxon>
        <taxon>Fungi</taxon>
        <taxon>Dikarya</taxon>
        <taxon>Basidiomycota</taxon>
        <taxon>Agaricomycotina</taxon>
        <taxon>Agaricomycetes</taxon>
        <taxon>Gloeophyllales</taxon>
        <taxon>Gloeophyllaceae</taxon>
        <taxon>Gloeophyllum</taxon>
    </lineage>
</organism>
<dbReference type="EMBL" id="KB469299">
    <property type="protein sequence ID" value="EPQ57525.1"/>
    <property type="molecule type" value="Genomic_DNA"/>
</dbReference>
<dbReference type="SUPFAM" id="SSF46934">
    <property type="entry name" value="UBA-like"/>
    <property type="match status" value="1"/>
</dbReference>
<evidence type="ECO:0000256" key="5">
    <source>
        <dbReference type="ARBA" id="ARBA00022448"/>
    </source>
</evidence>
<dbReference type="FunFam" id="3.90.1750.10:FF:000003">
    <property type="entry name" value="E3 ubiquitin-protein ligase UPL1"/>
    <property type="match status" value="1"/>
</dbReference>
<dbReference type="CDD" id="cd00078">
    <property type="entry name" value="HECTc"/>
    <property type="match status" value="1"/>
</dbReference>
<feature type="region of interest" description="Disordered" evidence="12">
    <location>
        <begin position="1744"/>
        <end position="1774"/>
    </location>
</feature>
<dbReference type="SUPFAM" id="SSF48371">
    <property type="entry name" value="ARM repeat"/>
    <property type="match status" value="1"/>
</dbReference>
<dbReference type="Gene3D" id="3.90.1750.10">
    <property type="entry name" value="Hect, E3 ligase catalytic domains"/>
    <property type="match status" value="1"/>
</dbReference>
<dbReference type="eggNOG" id="KOG0939">
    <property type="taxonomic scope" value="Eukaryota"/>
</dbReference>
<feature type="compositionally biased region" description="Polar residues" evidence="12">
    <location>
        <begin position="2917"/>
        <end position="2936"/>
    </location>
</feature>
<sequence>MKIQHKSRRAVPPHPQVAELINKIHDTPDEDLPEVLGEIDSWKWPRSDLNAWVKVLNKFDGVLEEVIKDYEIDKVQINMFTPRTKKTTSEILRFERLLLENSTNRKIFSSYDRLNSLLSTADLDILILTLNLLLRPAQQYSAQPSVAQALHISTPRLQSLAKRWPNLREYDVGLVDLVSPNGKARVEELPSEAREVNFTFYRKDPSEKAKEKEKDVFPALQTPRKAHVAPTSTANSGAVHVHLDNETLDAKPAMEILADATETYAMPDDDKFELLCRIRSAQVLAAGQEADREKLVIARLLAIAIFCHTHSESQASAALFLYELDIITHIAELLQLDRGVPVPVQMAAISALDSIARYRNKIQEVLAAVNAGVNHGILMALLRKTVNDVANPDSTLPHAFVDALLSFVTFIASHAAGGNMVVGAGLIPLLIQIIENKLPQRLPVVSKTMQLVDNVLYGFSNAFQLFCNNRGVEVLVDRIEHEIDYDMAEYGHRETSREITKSYGQLPVARGAVLKHLLRSLHRMMQSSGTAEGLRGLIDSSILKSIKKVIENRILFGPSVLPIAINIMSTFVHNEPTSLAVIQEAGLPETFYKTIEAGIEPVIEVIQAIPNAIGALCLNQAGQDQLSARPTIIPGLFSVFTSERHLKVLQDKENSVLIGSAIDELIRHHPSLKPPVFEAIKSTLGKIEDLGNAYVVPEDLRPWYGLSSVSIDLSPMEGIEAEGAVHSAVQSDAQSAPLPGSTNNPEDGSLKSHDNIIVHYIDVVGRFLEGLFQHTPHCRDFITQTDGMERLLRLTALPCLPYDFANSVSSDSLVQVIRTMGETAPNEALVYLAKQVKESLADTKGFWESLEEDSKLLPLVDITSEEEPEANRRFRNLVTLHTRITLLSEVYATASYAHSRATAGFLQILMGRGAPEIVPDLGALHRACVWENIIFKTGLASKGVDIASSPSAPPSDTGSPGPSGPADLMDDGGLPSTANGVQPQDGARVESDGSPARPAKEGLHKDSPRNHNAKALHHLVKQIPSSLSPLFQAVVKMFYTRRNPDPVQRKHISDAASIVANVMLKHLGLKPSGNKLASFAYYTVMLGLVTILLVDDRTAQSSLHTLLLVAFYRAGGLEAIFRICRDFMDAIKEADDVKASQGSDPVKRETLPAYGGLKVALHLLLPLVSSKPLFDSGQTAFATTRDKEDTDPDYFEPHNFLVRVRLAALPLMRELWEAPWLVSAPLSLSKSVIQIILQIVSGEHEELVDPGDLAGAVPSGIVGRTLAVDENRIRQIMDMGFPRSAAERALMRTHNNVNAATEMLLAHPFPFPPDAEPNEASGPPAQEDVPMEIGEASSGESASAPSPVHEHTSDTTETGPVTSAPRKTTQDWRRELDEARAPLKAQMGRQALRLVDEHPSLTFEVRNAFIGTADGYQVESIRQIIEDIKRFSPQAYDMQEQPLSVRCRLLALVLNESPATVVKAMDDGRTLMDILLALLLSNQPTAPENNPPIPKWLASHLLVVEALLVLAQEPTTITLPKEGEQIDKGNLRIGPDYAEARSTLFNFCMRLLALPNLPRDELLSALRLLVLLTCDHQMAVQFAKQGGVSLVFQHFRSHSSGDHTSGMKSHITLLLRHIVEDSTVLHNIMRQEIKRFLSHPRTRIVDVGSYLKQCSSLALRDPAVFIKVTASICQLSQPYSPVRHISLKPASEEKGVADRDSQAETASVTMDLDPVPREGDKDAVNGLVDPMVHFLITELHQAVKPSSDQRGDASNAQASTSDTSQDPTASPAAADITKDPAELSQPDSGYPAFLIQCLTELLFSYDTCKSAFLSYSFKRRGQTPNKEHSNKHKAAALHFVLSDLISFGTIQPQPDADSRRRIMLCNWAMSIIVALCVDTFSGQDVRDIPADVVAARKIVIEAIGRAIRDLPSSEPVDSRYGRLLALADLCNRLLTVRFNLGTRKAQDESPTHIGKIMLEKNFVATLTNALGEVDLNYPNVRGVVTALLRPLEHLTKIAIRMSRASDKNKEALEEKTESVDDGVLSEEDEDMDRLDREETPDLYRNSSLGMYGGEMEDVHYSAEEDMDEDEEDEDEDVEMDFGNDETGSEDTSEDEEEVDNEELENESEASEDGWEDEEEEVEEEEGLVENDEAVDDDDGEEDDGEEAGEGQIIWQDVPVGEDVADAGEDVDEEDVRGNVHFIHEELDEEEDAVSMGDNYDEIGILEADEMNQPSGDDVFGFDPAIANLIASPGWFFGADRSGRRRGVANDDMNIFGRVGNVGSSVPEPTTHPLLLDNSTSGNRVPTQGRGNRRGHRGLGNAYGDFIQTIEDVIGGGAIQLIQHVLAPGRGAGPQEIRLNGAVLNVERGTLQRHPRGTLSASLRLERNPRDNRSRTREFEPFLTLQRWAEQARIFHGKFVSDRLNKLSNHVVIALLPAAIENKAKEERELARQREEAQAKADEAAKERERAAQASQTQIQGASDSADQVAPSQANSLSNDEAGPPTQPAADVDAEMMDVPDAPSDAAASNGEAEEEPPNEGESAPQASASGAESSTNAERVTVMIHGSPVDITDTGIDPTFLEALPDDMREEVLNQHVREQRTSRVERPSDSQISPEFLDALPPDIRAEIIQQENLERNRQAQEAGRPPTGPSEMDAASIIASLDPHLRQAVLLDQEDGFIQSLPSHMIAEAGVFREALPRRPPAHNLPRAANRFVPARKPPTPRDAIQLLDKAGIVILARLLFFPHVLKKNLLFQVLVNLCENAKTRTELFNLLLNILQDGSGDLSAVDKSFSQMSFRNVKSPSQQTPRSSGKQKATSDYFSSLLPQHEAVPDVIAQRCLDALTFIVNSSDHFPLFFLTEHELPVGLRRTGSKKGKGKEKQGAQTYYPIVLLLGLLDRQSLLKAPTIMESVVSLLATITRPLSSLPNVEKRTVDSIEGSTTQGQQANVAENTAAESRNSDVPAETPSNAAALNEQQAVGPQGSSDPTPEEKMLLANPPQIPHAVLRFVVNILTAGECSGRTFQQSLALIQHLSAIPDAREVIAQELKSRAQELGQSLYADLDALAEVLTRAEGDVLGSPVASKFASASSDQAKLLRVLKTIDYMYSPRTGTANEADQEKVQSIYESFRFTPLWRRLGDCLSVIEERPELEHIATVLLPLIESLMVVCKYVGPKTANAGTARLLRGASSPRSPVTARESMEDLFISFTDAHRKVLNLMVRNNPSLMSGSFSLLVNNPRVLDFDNKRNYFNQQLHRRPHSRDAHTTLQLNVRRSRVFEDSVQHLQRKTGDQIKYGKLSVRFYDEEGVDAGGVTREWFQILARQMFDPNNALFQPCAADKLTYQPNSRSWINPEHLIFFKFVGRVIGKAIYDGRLLDAYFARSLYRQILGKPVDYRDVEWVDPEYYNSLCWILENDPSPLDLTFSVEADEFGTTKVIPLKEGGTSIPVTQENKKEFVQLSAQYRLYLSTKDQIEALLAGFYEIIPKDLIAIFNEQELELLISGTPDIDVDEWRAATEYHGYSSSDPVIVWWWRALKSFNRDERAKVLSFATGTARVPLGGFTELQGVQGTQRFSIHKAYGDPDRLPQAHTCFNQIDLPQYTSYEMLRQQLLLAINEGGEGFGFA</sequence>
<feature type="compositionally biased region" description="Polar residues" evidence="12">
    <location>
        <begin position="1744"/>
        <end position="1768"/>
    </location>
</feature>
<feature type="compositionally biased region" description="Acidic residues" evidence="12">
    <location>
        <begin position="2019"/>
        <end position="2032"/>
    </location>
</feature>
<dbReference type="GO" id="GO:0006511">
    <property type="term" value="P:ubiquitin-dependent protein catabolic process"/>
    <property type="evidence" value="ECO:0007669"/>
    <property type="project" value="TreeGrafter"/>
</dbReference>
<evidence type="ECO:0000256" key="11">
    <source>
        <dbReference type="PROSITE-ProRule" id="PRU00104"/>
    </source>
</evidence>
<dbReference type="PANTHER" id="PTHR11254">
    <property type="entry name" value="HECT DOMAIN UBIQUITIN-PROTEIN LIGASE"/>
    <property type="match status" value="1"/>
</dbReference>
<evidence type="ECO:0000256" key="1">
    <source>
        <dbReference type="ARBA" id="ARBA00000885"/>
    </source>
</evidence>
<feature type="region of interest" description="Disordered" evidence="12">
    <location>
        <begin position="2260"/>
        <end position="2297"/>
    </location>
</feature>
<dbReference type="GO" id="GO:0051028">
    <property type="term" value="P:mRNA transport"/>
    <property type="evidence" value="ECO:0007669"/>
    <property type="project" value="UniProtKB-KW"/>
</dbReference>
<evidence type="ECO:0000256" key="3">
    <source>
        <dbReference type="ARBA" id="ARBA00004906"/>
    </source>
</evidence>
<protein>
    <recommendedName>
        <fullName evidence="4">HECT-type E3 ubiquitin transferase</fullName>
        <ecNumber evidence="4">2.3.2.26</ecNumber>
    </recommendedName>
</protein>
<keyword evidence="8" id="KW-0509">mRNA transport</keyword>
<comment type="catalytic activity">
    <reaction evidence="1">
        <text>S-ubiquitinyl-[E2 ubiquitin-conjugating enzyme]-L-cysteine + [acceptor protein]-L-lysine = [E2 ubiquitin-conjugating enzyme]-L-cysteine + N(6)-ubiquitinyl-[acceptor protein]-L-lysine.</text>
        <dbReference type="EC" id="2.3.2.26"/>
    </reaction>
</comment>
<feature type="compositionally biased region" description="Polar residues" evidence="12">
    <location>
        <begin position="2524"/>
        <end position="2536"/>
    </location>
</feature>
<dbReference type="GO" id="GO:0000209">
    <property type="term" value="P:protein polyubiquitination"/>
    <property type="evidence" value="ECO:0007669"/>
    <property type="project" value="TreeGrafter"/>
</dbReference>
<feature type="region of interest" description="Disordered" evidence="12">
    <location>
        <begin position="2578"/>
        <end position="2597"/>
    </location>
</feature>
<dbReference type="CDD" id="cd14297">
    <property type="entry name" value="UBA2_spUBP14_like"/>
    <property type="match status" value="1"/>
</dbReference>
<feature type="region of interest" description="Disordered" evidence="12">
    <location>
        <begin position="946"/>
        <end position="1010"/>
    </location>
</feature>
<dbReference type="UniPathway" id="UPA00143"/>
<feature type="compositionally biased region" description="Low complexity" evidence="12">
    <location>
        <begin position="1334"/>
        <end position="1347"/>
    </location>
</feature>
<feature type="compositionally biased region" description="Low complexity" evidence="12">
    <location>
        <begin position="2499"/>
        <end position="2510"/>
    </location>
</feature>
<dbReference type="Pfam" id="PF06025">
    <property type="entry name" value="DUF913"/>
    <property type="match status" value="1"/>
</dbReference>
<dbReference type="InterPro" id="IPR050409">
    <property type="entry name" value="E3_ubiq-protein_ligase"/>
</dbReference>
<feature type="active site" description="Glycyl thioester intermediate" evidence="11">
    <location>
        <position position="3568"/>
    </location>
</feature>
<feature type="compositionally biased region" description="Low complexity" evidence="12">
    <location>
        <begin position="947"/>
        <end position="966"/>
    </location>
</feature>
<evidence type="ECO:0000259" key="13">
    <source>
        <dbReference type="PROSITE" id="PS50030"/>
    </source>
</evidence>
<feature type="compositionally biased region" description="Basic and acidic residues" evidence="12">
    <location>
        <begin position="1690"/>
        <end position="1702"/>
    </location>
</feature>
<evidence type="ECO:0000256" key="6">
    <source>
        <dbReference type="ARBA" id="ARBA00022679"/>
    </source>
</evidence>
<dbReference type="InterPro" id="IPR035983">
    <property type="entry name" value="Hect_E3_ubiquitin_ligase"/>
</dbReference>
<feature type="compositionally biased region" description="Basic and acidic residues" evidence="12">
    <location>
        <begin position="2426"/>
        <end position="2450"/>
    </location>
</feature>
<feature type="domain" description="HECT" evidence="14">
    <location>
        <begin position="3266"/>
        <end position="3601"/>
    </location>
</feature>
<dbReference type="STRING" id="670483.S7RSC4"/>
<feature type="compositionally biased region" description="Polar residues" evidence="12">
    <location>
        <begin position="2276"/>
        <end position="2285"/>
    </location>
</feature>
<evidence type="ECO:0000256" key="7">
    <source>
        <dbReference type="ARBA" id="ARBA00022786"/>
    </source>
</evidence>
<name>S7RSC4_GLOTA</name>
<dbReference type="GO" id="GO:0005634">
    <property type="term" value="C:nucleus"/>
    <property type="evidence" value="ECO:0007669"/>
    <property type="project" value="UniProtKB-SubCell"/>
</dbReference>
<dbReference type="RefSeq" id="XP_007864610.1">
    <property type="nucleotide sequence ID" value="XM_007866419.1"/>
</dbReference>
<feature type="region of interest" description="Disordered" evidence="12">
    <location>
        <begin position="1307"/>
        <end position="1372"/>
    </location>
</feature>
<keyword evidence="7 11" id="KW-0833">Ubl conjugation pathway</keyword>
<dbReference type="InterPro" id="IPR016024">
    <property type="entry name" value="ARM-type_fold"/>
</dbReference>
<feature type="domain" description="UBA" evidence="13">
    <location>
        <begin position="1267"/>
        <end position="1307"/>
    </location>
</feature>
<feature type="compositionally biased region" description="Polar residues" evidence="12">
    <location>
        <begin position="2454"/>
        <end position="2478"/>
    </location>
</feature>
<dbReference type="EC" id="2.3.2.26" evidence="4"/>
<dbReference type="Proteomes" id="UP000030669">
    <property type="component" value="Unassembled WGS sequence"/>
</dbReference>
<reference evidence="15 16" key="1">
    <citation type="journal article" date="2012" name="Science">
        <title>The Paleozoic origin of enzymatic lignin decomposition reconstructed from 31 fungal genomes.</title>
        <authorList>
            <person name="Floudas D."/>
            <person name="Binder M."/>
            <person name="Riley R."/>
            <person name="Barry K."/>
            <person name="Blanchette R.A."/>
            <person name="Henrissat B."/>
            <person name="Martinez A.T."/>
            <person name="Otillar R."/>
            <person name="Spatafora J.W."/>
            <person name="Yadav J.S."/>
            <person name="Aerts A."/>
            <person name="Benoit I."/>
            <person name="Boyd A."/>
            <person name="Carlson A."/>
            <person name="Copeland A."/>
            <person name="Coutinho P.M."/>
            <person name="de Vries R.P."/>
            <person name="Ferreira P."/>
            <person name="Findley K."/>
            <person name="Foster B."/>
            <person name="Gaskell J."/>
            <person name="Glotzer D."/>
            <person name="Gorecki P."/>
            <person name="Heitman J."/>
            <person name="Hesse C."/>
            <person name="Hori C."/>
            <person name="Igarashi K."/>
            <person name="Jurgens J.A."/>
            <person name="Kallen N."/>
            <person name="Kersten P."/>
            <person name="Kohler A."/>
            <person name="Kuees U."/>
            <person name="Kumar T.K.A."/>
            <person name="Kuo A."/>
            <person name="LaButti K."/>
            <person name="Larrondo L.F."/>
            <person name="Lindquist E."/>
            <person name="Ling A."/>
            <person name="Lombard V."/>
            <person name="Lucas S."/>
            <person name="Lundell T."/>
            <person name="Martin R."/>
            <person name="McLaughlin D.J."/>
            <person name="Morgenstern I."/>
            <person name="Morin E."/>
            <person name="Murat C."/>
            <person name="Nagy L.G."/>
            <person name="Nolan M."/>
            <person name="Ohm R.A."/>
            <person name="Patyshakuliyeva A."/>
            <person name="Rokas A."/>
            <person name="Ruiz-Duenas F.J."/>
            <person name="Sabat G."/>
            <person name="Salamov A."/>
            <person name="Samejima M."/>
            <person name="Schmutz J."/>
            <person name="Slot J.C."/>
            <person name="St John F."/>
            <person name="Stenlid J."/>
            <person name="Sun H."/>
            <person name="Sun S."/>
            <person name="Syed K."/>
            <person name="Tsang A."/>
            <person name="Wiebenga A."/>
            <person name="Young D."/>
            <person name="Pisabarro A."/>
            <person name="Eastwood D.C."/>
            <person name="Martin F."/>
            <person name="Cullen D."/>
            <person name="Grigoriev I.V."/>
            <person name="Hibbett D.S."/>
        </authorList>
    </citation>
    <scope>NUCLEOTIDE SEQUENCE [LARGE SCALE GENOMIC DNA]</scope>
    <source>
        <strain evidence="15 16">ATCC 11539</strain>
    </source>
</reference>
<evidence type="ECO:0000259" key="14">
    <source>
        <dbReference type="PROSITE" id="PS50237"/>
    </source>
</evidence>
<dbReference type="InterPro" id="IPR010314">
    <property type="entry name" value="E3_Ub_ligase_DUF913"/>
</dbReference>
<dbReference type="GO" id="GO:0005737">
    <property type="term" value="C:cytoplasm"/>
    <property type="evidence" value="ECO:0007669"/>
    <property type="project" value="TreeGrafter"/>
</dbReference>
<dbReference type="SUPFAM" id="SSF56204">
    <property type="entry name" value="Hect, E3 ligase catalytic domain"/>
    <property type="match status" value="1"/>
</dbReference>
<keyword evidence="5" id="KW-0813">Transport</keyword>
<evidence type="ECO:0000313" key="15">
    <source>
        <dbReference type="EMBL" id="EPQ57525.1"/>
    </source>
</evidence>
<feature type="compositionally biased region" description="Polar residues" evidence="12">
    <location>
        <begin position="2945"/>
        <end position="2966"/>
    </location>
</feature>
<feature type="region of interest" description="Disordered" evidence="12">
    <location>
        <begin position="730"/>
        <end position="750"/>
    </location>
</feature>